<accession>A0ABY7KVQ1</accession>
<gene>
    <name evidence="2" type="ORF">STRCI_008650</name>
</gene>
<dbReference type="RefSeq" id="WP_269664446.1">
    <property type="nucleotide sequence ID" value="NZ_CP114413.1"/>
</dbReference>
<dbReference type="Proteomes" id="UP001164439">
    <property type="component" value="Chromosome"/>
</dbReference>
<proteinExistence type="predicted"/>
<organism evidence="2 3">
    <name type="scientific">Streptomyces cinnabarinus</name>
    <dbReference type="NCBI Taxonomy" id="67287"/>
    <lineage>
        <taxon>Bacteria</taxon>
        <taxon>Bacillati</taxon>
        <taxon>Actinomycetota</taxon>
        <taxon>Actinomycetes</taxon>
        <taxon>Kitasatosporales</taxon>
        <taxon>Streptomycetaceae</taxon>
        <taxon>Streptomyces</taxon>
    </lineage>
</organism>
<dbReference type="EMBL" id="CP114413">
    <property type="protein sequence ID" value="WAZ26959.1"/>
    <property type="molecule type" value="Genomic_DNA"/>
</dbReference>
<reference evidence="2" key="1">
    <citation type="submission" date="2022-12" db="EMBL/GenBank/DDBJ databases">
        <authorList>
            <person name="Ruckert C."/>
            <person name="Busche T."/>
            <person name="Kalinowski J."/>
            <person name="Wittmann C."/>
        </authorList>
    </citation>
    <scope>NUCLEOTIDE SEQUENCE</scope>
    <source>
        <strain evidence="2">DSM 40467</strain>
    </source>
</reference>
<protein>
    <submittedName>
        <fullName evidence="2">Uncharacterized protein</fullName>
    </submittedName>
</protein>
<feature type="region of interest" description="Disordered" evidence="1">
    <location>
        <begin position="165"/>
        <end position="195"/>
    </location>
</feature>
<name>A0ABY7KVQ1_9ACTN</name>
<keyword evidence="3" id="KW-1185">Reference proteome</keyword>
<evidence type="ECO:0000313" key="3">
    <source>
        <dbReference type="Proteomes" id="UP001164439"/>
    </source>
</evidence>
<sequence>MELFRFVAIRAPDPAPVGTGIPLADPLDAAGPSGGDPIRALRSLLRQGNAFTDPDDVPDAANLSGLAAALADPADSRAPADIVAAVFDSPASDVVRAPWDDRRAQVDYGLLIGKWLRPPQGPQLGELARLRRAMTVVEAVAANDATTRDEAESLMTAPLLLPPSLAALGSGGEGGDPAPADESADDGTSNRGPNVDELREKVHSLGHAVDELLSVSPGDLVIPERPAASAVGIGAGGEPASTGNGAYGYGWRDALWSLLGGVRPRPRTPTPISTRSERYLLVKPSAVSQLSPTTRAVLADQGIDPARTPLETVTARLQRARREMTGTLHARSAELSTRVTMVRARTMLLGTVHPVGLTARPATAAPPAPDSVPPSLITPSGVGQLLVVRQQLLGYEGGEVSHIENVLKGETKGRDHTRRVTTEEVFVTERERETAEERDLQATERFEIGTEATDVLEERKSGEGQVTVSSKYGPSVEVDASAGAAVSSSRERSRTVASEFAREIVDKAVTRVTERVREQHTRRLVQEVEEINRHAVDNTGGDGDHVVGVYQWLDKVYEAQVFDYGLRTFYDLLVPEPAALYLAAFQRNAATPTIAPPPEFTIGPADVDEGAYAGLVATYGATGVAPPPEEFRTVGDTLVAAREEKVDGSRLVEETQIPIPDGWEAVSAWITWDFSGTLPYGWLTTVVGNVLQPFVAPSQYSGTTSIPIDPPVTGSLPAAIFAAHCSGYTVSVEVKCRRTIRAMDAWRIQTYEALAQAHEKSRSAYDQALAQAGMQAAQQAASRSPAANRKIEAAEMKRAAITLLANANPDFDAIDDAPPQPPLVDITAARASGPLIQFLEQAFEWEHMSYLHYPYFWGRREHWTERITLEDQDPDFATFLTSGAARVSVPVRLGFEDAVDHFSHTRIPWLDGDLPTMTDDLYVPFVEEHKQQLGAPDNEVPFGAPWRIQVPTSLVLLRPDRTLPKWQKTNGDWSEVDPPPGVGI</sequence>
<evidence type="ECO:0000256" key="1">
    <source>
        <dbReference type="SAM" id="MobiDB-lite"/>
    </source>
</evidence>
<evidence type="ECO:0000313" key="2">
    <source>
        <dbReference type="EMBL" id="WAZ26959.1"/>
    </source>
</evidence>